<dbReference type="EMBL" id="JBGMDY010000011">
    <property type="protein sequence ID" value="KAL2318210.1"/>
    <property type="molecule type" value="Genomic_DNA"/>
</dbReference>
<feature type="transmembrane region" description="Helical" evidence="1">
    <location>
        <begin position="17"/>
        <end position="47"/>
    </location>
</feature>
<keyword evidence="1" id="KW-1133">Transmembrane helix</keyword>
<organism evidence="2 3">
    <name type="scientific">Flemingia macrophylla</name>
    <dbReference type="NCBI Taxonomy" id="520843"/>
    <lineage>
        <taxon>Eukaryota</taxon>
        <taxon>Viridiplantae</taxon>
        <taxon>Streptophyta</taxon>
        <taxon>Embryophyta</taxon>
        <taxon>Tracheophyta</taxon>
        <taxon>Spermatophyta</taxon>
        <taxon>Magnoliopsida</taxon>
        <taxon>eudicotyledons</taxon>
        <taxon>Gunneridae</taxon>
        <taxon>Pentapetalae</taxon>
        <taxon>rosids</taxon>
        <taxon>fabids</taxon>
        <taxon>Fabales</taxon>
        <taxon>Fabaceae</taxon>
        <taxon>Papilionoideae</taxon>
        <taxon>50 kb inversion clade</taxon>
        <taxon>NPAAA clade</taxon>
        <taxon>indigoferoid/millettioid clade</taxon>
        <taxon>Phaseoleae</taxon>
        <taxon>Flemingia</taxon>
    </lineage>
</organism>
<evidence type="ECO:0000313" key="3">
    <source>
        <dbReference type="Proteomes" id="UP001603857"/>
    </source>
</evidence>
<dbReference type="Proteomes" id="UP001603857">
    <property type="component" value="Unassembled WGS sequence"/>
</dbReference>
<evidence type="ECO:0000256" key="1">
    <source>
        <dbReference type="SAM" id="Phobius"/>
    </source>
</evidence>
<evidence type="ECO:0000313" key="2">
    <source>
        <dbReference type="EMBL" id="KAL2318210.1"/>
    </source>
</evidence>
<keyword evidence="1" id="KW-0472">Membrane</keyword>
<protein>
    <submittedName>
        <fullName evidence="2">Uncharacterized protein</fullName>
    </submittedName>
</protein>
<gene>
    <name evidence="2" type="ORF">Fmac_032086</name>
</gene>
<reference evidence="2 3" key="1">
    <citation type="submission" date="2024-08" db="EMBL/GenBank/DDBJ databases">
        <title>Insights into the chromosomal genome structure of Flemingia macrophylla.</title>
        <authorList>
            <person name="Ding Y."/>
            <person name="Zhao Y."/>
            <person name="Bi W."/>
            <person name="Wu M."/>
            <person name="Zhao G."/>
            <person name="Gong Y."/>
            <person name="Li W."/>
            <person name="Zhang P."/>
        </authorList>
    </citation>
    <scope>NUCLEOTIDE SEQUENCE [LARGE SCALE GENOMIC DNA]</scope>
    <source>
        <strain evidence="2">DYQJB</strain>
        <tissue evidence="2">Leaf</tissue>
    </source>
</reference>
<keyword evidence="3" id="KW-1185">Reference proteome</keyword>
<dbReference type="AlphaFoldDB" id="A0ABD1L3W9"/>
<comment type="caution">
    <text evidence="2">The sequence shown here is derived from an EMBL/GenBank/DDBJ whole genome shotgun (WGS) entry which is preliminary data.</text>
</comment>
<sequence length="120" mass="13885">MYPNLDLILLTLLHGSFIIFVLLVAILTILLVLLVAFSLGLLSLFLFDLHNLALVLYEYFRIVKDDLELGVVLFIISLTHQAVEFVTDSKPWRKRRLLGEFEVKAQQCSKRHYVHGFKNL</sequence>
<accession>A0ABD1L3W9</accession>
<proteinExistence type="predicted"/>
<name>A0ABD1L3W9_9FABA</name>
<keyword evidence="1" id="KW-0812">Transmembrane</keyword>